<dbReference type="GeneID" id="110698196"/>
<feature type="domain" description="Thioredoxin" evidence="4">
    <location>
        <begin position="105"/>
        <end position="219"/>
    </location>
</feature>
<evidence type="ECO:0000313" key="6">
    <source>
        <dbReference type="Proteomes" id="UP000596660"/>
    </source>
</evidence>
<evidence type="ECO:0000313" key="5">
    <source>
        <dbReference type="EnsemblPlants" id="AUR62026280-RA:cds"/>
    </source>
</evidence>
<evidence type="ECO:0000259" key="4">
    <source>
        <dbReference type="PROSITE" id="PS51352"/>
    </source>
</evidence>
<dbReference type="Gene3D" id="3.40.30.10">
    <property type="entry name" value="Glutaredoxin"/>
    <property type="match status" value="1"/>
</dbReference>
<keyword evidence="2" id="KW-1015">Disulfide bond</keyword>
<dbReference type="InterPro" id="IPR013766">
    <property type="entry name" value="Thioredoxin_domain"/>
</dbReference>
<sequence length="219" mass="23862">MGARLSTIPENRSSVVTATAVPAPCPPAYNKPAANRDRYRWSNTYTDNRAHAAPVCATLPPAYSNPSNDNKNFMAPSYSASRVPSVVVDGGGNVAGGGGDAGRAVKVADTKEIIAFHSSTKWKEYFEASKQSNKLVVIYFTATWCGPCRYMEPTIKEIAAKYNDVEVVKIDVDELFNVSREYGVQAMPTFLLVKKGKQIDKVVGARKEDLQNKVEKHGA</sequence>
<evidence type="ECO:0000256" key="3">
    <source>
        <dbReference type="ARBA" id="ARBA00023284"/>
    </source>
</evidence>
<keyword evidence="6" id="KW-1185">Reference proteome</keyword>
<dbReference type="SUPFAM" id="SSF52833">
    <property type="entry name" value="Thioredoxin-like"/>
    <property type="match status" value="1"/>
</dbReference>
<evidence type="ECO:0000256" key="1">
    <source>
        <dbReference type="ARBA" id="ARBA00022982"/>
    </source>
</evidence>
<name>A0A803MB13_CHEQI</name>
<dbReference type="PANTHER" id="PTHR10438">
    <property type="entry name" value="THIOREDOXIN"/>
    <property type="match status" value="1"/>
</dbReference>
<dbReference type="KEGG" id="cqi:110698196"/>
<dbReference type="CDD" id="cd02947">
    <property type="entry name" value="TRX_family"/>
    <property type="match status" value="1"/>
</dbReference>
<reference evidence="5" key="1">
    <citation type="journal article" date="2017" name="Nature">
        <title>The genome of Chenopodium quinoa.</title>
        <authorList>
            <person name="Jarvis D.E."/>
            <person name="Ho Y.S."/>
            <person name="Lightfoot D.J."/>
            <person name="Schmoeckel S.M."/>
            <person name="Li B."/>
            <person name="Borm T.J.A."/>
            <person name="Ohyanagi H."/>
            <person name="Mineta K."/>
            <person name="Michell C.T."/>
            <person name="Saber N."/>
            <person name="Kharbatia N.M."/>
            <person name="Rupper R.R."/>
            <person name="Sharp A.R."/>
            <person name="Dally N."/>
            <person name="Boughton B.A."/>
            <person name="Woo Y.H."/>
            <person name="Gao G."/>
            <person name="Schijlen E.G.W.M."/>
            <person name="Guo X."/>
            <person name="Momin A.A."/>
            <person name="Negrao S."/>
            <person name="Al-Babili S."/>
            <person name="Gehring C."/>
            <person name="Roessner U."/>
            <person name="Jung C."/>
            <person name="Murphy K."/>
            <person name="Arold S.T."/>
            <person name="Gojobori T."/>
            <person name="van der Linden C.G."/>
            <person name="van Loo E.N."/>
            <person name="Jellen E.N."/>
            <person name="Maughan P.J."/>
            <person name="Tester M."/>
        </authorList>
    </citation>
    <scope>NUCLEOTIDE SEQUENCE [LARGE SCALE GENOMIC DNA]</scope>
    <source>
        <strain evidence="5">cv. PI 614886</strain>
    </source>
</reference>
<proteinExistence type="predicted"/>
<dbReference type="InterPro" id="IPR017937">
    <property type="entry name" value="Thioredoxin_CS"/>
</dbReference>
<dbReference type="Gramene" id="AUR62026280-RA">
    <property type="protein sequence ID" value="AUR62026280-RA:cds"/>
    <property type="gene ID" value="AUR62026280"/>
</dbReference>
<dbReference type="PROSITE" id="PS51352">
    <property type="entry name" value="THIOREDOXIN_2"/>
    <property type="match status" value="1"/>
</dbReference>
<accession>A0A803MB13</accession>
<dbReference type="SMR" id="A0A803MB13"/>
<reference evidence="5" key="2">
    <citation type="submission" date="2021-03" db="UniProtKB">
        <authorList>
            <consortium name="EnsemblPlants"/>
        </authorList>
    </citation>
    <scope>IDENTIFICATION</scope>
</reference>
<dbReference type="Pfam" id="PF00085">
    <property type="entry name" value="Thioredoxin"/>
    <property type="match status" value="1"/>
</dbReference>
<dbReference type="PANTHER" id="PTHR10438:SF463">
    <property type="entry name" value="THIOREDOXIN"/>
    <property type="match status" value="1"/>
</dbReference>
<keyword evidence="3" id="KW-0676">Redox-active center</keyword>
<dbReference type="RefSeq" id="XP_021731287.1">
    <property type="nucleotide sequence ID" value="XM_021875595.1"/>
</dbReference>
<dbReference type="InterPro" id="IPR050620">
    <property type="entry name" value="Thioredoxin_H-type-like"/>
</dbReference>
<keyword evidence="1" id="KW-0249">Electron transport</keyword>
<dbReference type="OMA" id="YYLPNVA"/>
<dbReference type="Proteomes" id="UP000596660">
    <property type="component" value="Unplaced"/>
</dbReference>
<dbReference type="OrthoDB" id="10263751at2759"/>
<dbReference type="FunFam" id="3.40.30.10:FF:000245">
    <property type="entry name" value="Thioredoxin"/>
    <property type="match status" value="1"/>
</dbReference>
<dbReference type="PRINTS" id="PR00421">
    <property type="entry name" value="THIOREDOXIN"/>
</dbReference>
<dbReference type="InterPro" id="IPR036249">
    <property type="entry name" value="Thioredoxin-like_sf"/>
</dbReference>
<evidence type="ECO:0000256" key="2">
    <source>
        <dbReference type="ARBA" id="ARBA00023157"/>
    </source>
</evidence>
<protein>
    <recommendedName>
        <fullName evidence="4">Thioredoxin domain-containing protein</fullName>
    </recommendedName>
</protein>
<dbReference type="AlphaFoldDB" id="A0A803MB13"/>
<dbReference type="EnsemblPlants" id="AUR62026280-RA">
    <property type="protein sequence ID" value="AUR62026280-RA:cds"/>
    <property type="gene ID" value="AUR62026280"/>
</dbReference>
<dbReference type="PROSITE" id="PS00194">
    <property type="entry name" value="THIOREDOXIN_1"/>
    <property type="match status" value="1"/>
</dbReference>
<gene>
    <name evidence="5" type="primary">LOC110698196</name>
</gene>
<keyword evidence="1" id="KW-0813">Transport</keyword>
<organism evidence="5 6">
    <name type="scientific">Chenopodium quinoa</name>
    <name type="common">Quinoa</name>
    <dbReference type="NCBI Taxonomy" id="63459"/>
    <lineage>
        <taxon>Eukaryota</taxon>
        <taxon>Viridiplantae</taxon>
        <taxon>Streptophyta</taxon>
        <taxon>Embryophyta</taxon>
        <taxon>Tracheophyta</taxon>
        <taxon>Spermatophyta</taxon>
        <taxon>Magnoliopsida</taxon>
        <taxon>eudicotyledons</taxon>
        <taxon>Gunneridae</taxon>
        <taxon>Pentapetalae</taxon>
        <taxon>Caryophyllales</taxon>
        <taxon>Chenopodiaceae</taxon>
        <taxon>Chenopodioideae</taxon>
        <taxon>Atripliceae</taxon>
        <taxon>Chenopodium</taxon>
    </lineage>
</organism>